<comment type="caution">
    <text evidence="1">The sequence shown here is derived from an EMBL/GenBank/DDBJ whole genome shotgun (WGS) entry which is preliminary data.</text>
</comment>
<protein>
    <submittedName>
        <fullName evidence="1">Uncharacterized protein</fullName>
    </submittedName>
</protein>
<proteinExistence type="predicted"/>
<keyword evidence="2" id="KW-1185">Reference proteome</keyword>
<organism evidence="1 2">
    <name type="scientific">Georgenia daeguensis</name>
    <dbReference type="NCBI Taxonomy" id="908355"/>
    <lineage>
        <taxon>Bacteria</taxon>
        <taxon>Bacillati</taxon>
        <taxon>Actinomycetota</taxon>
        <taxon>Actinomycetes</taxon>
        <taxon>Micrococcales</taxon>
        <taxon>Bogoriellaceae</taxon>
        <taxon>Georgenia</taxon>
    </lineage>
</organism>
<evidence type="ECO:0000313" key="2">
    <source>
        <dbReference type="Proteomes" id="UP001499841"/>
    </source>
</evidence>
<dbReference type="Proteomes" id="UP001499841">
    <property type="component" value="Unassembled WGS sequence"/>
</dbReference>
<accession>A0ABP6UR26</accession>
<dbReference type="EMBL" id="BAABBA010000050">
    <property type="protein sequence ID" value="GAA3513966.1"/>
    <property type="molecule type" value="Genomic_DNA"/>
</dbReference>
<reference evidence="2" key="1">
    <citation type="journal article" date="2019" name="Int. J. Syst. Evol. Microbiol.">
        <title>The Global Catalogue of Microorganisms (GCM) 10K type strain sequencing project: providing services to taxonomists for standard genome sequencing and annotation.</title>
        <authorList>
            <consortium name="The Broad Institute Genomics Platform"/>
            <consortium name="The Broad Institute Genome Sequencing Center for Infectious Disease"/>
            <person name="Wu L."/>
            <person name="Ma J."/>
        </authorList>
    </citation>
    <scope>NUCLEOTIDE SEQUENCE [LARGE SCALE GENOMIC DNA]</scope>
    <source>
        <strain evidence="2">JCM 17459</strain>
    </source>
</reference>
<dbReference type="RefSeq" id="WP_345045629.1">
    <property type="nucleotide sequence ID" value="NZ_BAABBA010000050.1"/>
</dbReference>
<evidence type="ECO:0000313" key="1">
    <source>
        <dbReference type="EMBL" id="GAA3513966.1"/>
    </source>
</evidence>
<gene>
    <name evidence="1" type="ORF">GCM10022262_42050</name>
</gene>
<sequence length="228" mass="25109">MTIDIDSLTADIRALEPQPRTVGWTSLTYCVLDAVWSIGSDYDDVVTPLVRNVALTLTDQIPVAPLAEVPTADAVPLTTFLAHYPDTDALLAQTNRQRTSTRSGILKAEAARRFAQVLVDHNVTTLNIAQGIASGGDIYDAVNVSLAEVPGEGQYGIRRSYFWMLVGDDQGVKPDRMVMRWLRRRGFTGEPGSALSLIRQVAKNLSDASRTYTPWEIDHAIWLAEKPN</sequence>
<name>A0ABP6UR26_9MICO</name>